<organism evidence="1 2">
    <name type="scientific">Faecalibacterium prausnitzii</name>
    <dbReference type="NCBI Taxonomy" id="853"/>
    <lineage>
        <taxon>Bacteria</taxon>
        <taxon>Bacillati</taxon>
        <taxon>Bacillota</taxon>
        <taxon>Clostridia</taxon>
        <taxon>Eubacteriales</taxon>
        <taxon>Oscillospiraceae</taxon>
        <taxon>Faecalibacterium</taxon>
    </lineage>
</organism>
<name>A0A2J4JS65_9FIRM</name>
<sequence length="77" mass="8923">MAKRVKTNYDRGYVNAMDKIRVFIESSSKVMYVDTREYKNAETARCAYRNAIALVRAGGIVRVTCNRNELFLIRNDI</sequence>
<proteinExistence type="predicted"/>
<comment type="caution">
    <text evidence="1">The sequence shown here is derived from an EMBL/GenBank/DDBJ whole genome shotgun (WGS) entry which is preliminary data.</text>
</comment>
<dbReference type="AlphaFoldDB" id="A0A2J4JS65"/>
<dbReference type="Proteomes" id="UP000221015">
    <property type="component" value="Unassembled WGS sequence"/>
</dbReference>
<protein>
    <submittedName>
        <fullName evidence="1">Uncharacterized protein</fullName>
    </submittedName>
</protein>
<dbReference type="EMBL" id="NMTS02000001">
    <property type="protein sequence ID" value="PLK30703.1"/>
    <property type="molecule type" value="Genomic_DNA"/>
</dbReference>
<accession>A0A2J4JS65</accession>
<reference evidence="1 2" key="1">
    <citation type="journal article" date="2017" name="Front. Microbiol.">
        <title>New Insights into the Diversity of the Genus Faecalibacterium.</title>
        <authorList>
            <person name="Benevides L."/>
            <person name="Burman S."/>
            <person name="Martin R."/>
            <person name="Robert V."/>
            <person name="Thomas M."/>
            <person name="Miquel S."/>
            <person name="Chain F."/>
            <person name="Sokol H."/>
            <person name="Bermudez-Humaran L.G."/>
            <person name="Morrison M."/>
            <person name="Langella P."/>
            <person name="Azevedo V.A."/>
            <person name="Chatel J.M."/>
            <person name="Soares S."/>
        </authorList>
    </citation>
    <scope>NUCLEOTIDE SEQUENCE [LARGE SCALE GENOMIC DNA]</scope>
    <source>
        <strain evidence="1 2">CNCM I 4542</strain>
    </source>
</reference>
<dbReference type="RefSeq" id="WP_097775622.1">
    <property type="nucleotide sequence ID" value="NZ_CABMES010000003.1"/>
</dbReference>
<evidence type="ECO:0000313" key="1">
    <source>
        <dbReference type="EMBL" id="PLK30703.1"/>
    </source>
</evidence>
<evidence type="ECO:0000313" key="2">
    <source>
        <dbReference type="Proteomes" id="UP000221015"/>
    </source>
</evidence>
<gene>
    <name evidence="1" type="ORF">CGS50_003560</name>
</gene>